<dbReference type="InterPro" id="IPR011789">
    <property type="entry name" value="CueR"/>
</dbReference>
<evidence type="ECO:0000259" key="7">
    <source>
        <dbReference type="PROSITE" id="PS50937"/>
    </source>
</evidence>
<dbReference type="PRINTS" id="PR00040">
    <property type="entry name" value="HTHMERR"/>
</dbReference>
<evidence type="ECO:0000256" key="6">
    <source>
        <dbReference type="SAM" id="Coils"/>
    </source>
</evidence>
<name>A0A127M4Y9_9GAMM</name>
<accession>A0A127M4Y9</accession>
<dbReference type="PROSITE" id="PS00552">
    <property type="entry name" value="HTH_MERR_1"/>
    <property type="match status" value="1"/>
</dbReference>
<dbReference type="SUPFAM" id="SSF46955">
    <property type="entry name" value="Putative DNA-binding domain"/>
    <property type="match status" value="1"/>
</dbReference>
<reference evidence="8 9" key="1">
    <citation type="submission" date="2015-12" db="EMBL/GenBank/DDBJ databases">
        <authorList>
            <person name="Shamseldin A."/>
            <person name="Moawad H."/>
            <person name="Abd El-Rahim W.M."/>
            <person name="Sadowsky M.J."/>
        </authorList>
    </citation>
    <scope>NUCLEOTIDE SEQUENCE [LARGE SCALE GENOMIC DNA]</scope>
    <source>
        <strain evidence="8 9">SM2</strain>
    </source>
</reference>
<feature type="coiled-coil region" evidence="6">
    <location>
        <begin position="81"/>
        <end position="111"/>
    </location>
</feature>
<dbReference type="SMART" id="SM00422">
    <property type="entry name" value="HTH_MERR"/>
    <property type="match status" value="1"/>
</dbReference>
<dbReference type="AlphaFoldDB" id="A0A127M4Y9"/>
<dbReference type="CDD" id="cd01108">
    <property type="entry name" value="HTH_CueR"/>
    <property type="match status" value="1"/>
</dbReference>
<dbReference type="Proteomes" id="UP000074119">
    <property type="component" value="Chromosome"/>
</dbReference>
<dbReference type="Gene3D" id="1.10.1660.10">
    <property type="match status" value="1"/>
</dbReference>
<dbReference type="InterPro" id="IPR009061">
    <property type="entry name" value="DNA-bd_dom_put_sf"/>
</dbReference>
<comment type="subcellular location">
    <subcellularLocation>
        <location evidence="1">Cytoplasm</location>
    </subcellularLocation>
</comment>
<keyword evidence="3" id="KW-0805">Transcription regulation</keyword>
<dbReference type="GO" id="GO:0003700">
    <property type="term" value="F:DNA-binding transcription factor activity"/>
    <property type="evidence" value="ECO:0007669"/>
    <property type="project" value="InterPro"/>
</dbReference>
<dbReference type="EMBL" id="CP014544">
    <property type="protein sequence ID" value="AMO68334.1"/>
    <property type="molecule type" value="Genomic_DNA"/>
</dbReference>
<dbReference type="Pfam" id="PF09278">
    <property type="entry name" value="MerR-DNA-bind"/>
    <property type="match status" value="1"/>
</dbReference>
<dbReference type="NCBIfam" id="TIGR02044">
    <property type="entry name" value="CueR"/>
    <property type="match status" value="1"/>
</dbReference>
<dbReference type="GO" id="GO:0005507">
    <property type="term" value="F:copper ion binding"/>
    <property type="evidence" value="ECO:0007669"/>
    <property type="project" value="InterPro"/>
</dbReference>
<dbReference type="InterPro" id="IPR015358">
    <property type="entry name" value="Tscrpt_reg_MerR_DNA-bd"/>
</dbReference>
<keyword evidence="5" id="KW-0804">Transcription</keyword>
<sequence>MNIGEAAKASGISAKMIRHYEGIGLIEQSHRSPAGYRIYSKNDLHTLSFVKSARSLGFSLDQIKQLLSLWQDRERASSDVKALAELHLKELDDKIAELSAMRNLLQSLTTECHGDDRAECPILQGLEQPCVGASTKKT</sequence>
<dbReference type="STRING" id="1470434.AZF00_08455"/>
<keyword evidence="6" id="KW-0175">Coiled coil</keyword>
<dbReference type="PROSITE" id="PS50937">
    <property type="entry name" value="HTH_MERR_2"/>
    <property type="match status" value="1"/>
</dbReference>
<gene>
    <name evidence="8" type="ORF">AZF00_08455</name>
</gene>
<proteinExistence type="predicted"/>
<dbReference type="InterPro" id="IPR000551">
    <property type="entry name" value="MerR-type_HTH_dom"/>
</dbReference>
<dbReference type="GO" id="GO:0045893">
    <property type="term" value="P:positive regulation of DNA-templated transcription"/>
    <property type="evidence" value="ECO:0007669"/>
    <property type="project" value="InterPro"/>
</dbReference>
<dbReference type="PANTHER" id="PTHR30204:SF94">
    <property type="entry name" value="HEAVY METAL-DEPENDENT TRANSCRIPTIONAL REGULATOR HI_0293-RELATED"/>
    <property type="match status" value="1"/>
</dbReference>
<dbReference type="Pfam" id="PF00376">
    <property type="entry name" value="MerR"/>
    <property type="match status" value="1"/>
</dbReference>
<evidence type="ECO:0000313" key="8">
    <source>
        <dbReference type="EMBL" id="AMO68334.1"/>
    </source>
</evidence>
<dbReference type="InterPro" id="IPR047057">
    <property type="entry name" value="MerR_fam"/>
</dbReference>
<dbReference type="PANTHER" id="PTHR30204">
    <property type="entry name" value="REDOX-CYCLING DRUG-SENSING TRANSCRIPTIONAL ACTIVATOR SOXR"/>
    <property type="match status" value="1"/>
</dbReference>
<evidence type="ECO:0000256" key="2">
    <source>
        <dbReference type="ARBA" id="ARBA00022490"/>
    </source>
</evidence>
<evidence type="ECO:0000256" key="3">
    <source>
        <dbReference type="ARBA" id="ARBA00023015"/>
    </source>
</evidence>
<keyword evidence="2" id="KW-0963">Cytoplasm</keyword>
<feature type="domain" description="HTH merR-type" evidence="7">
    <location>
        <begin position="1"/>
        <end position="69"/>
    </location>
</feature>
<evidence type="ECO:0000256" key="5">
    <source>
        <dbReference type="ARBA" id="ARBA00023163"/>
    </source>
</evidence>
<dbReference type="GO" id="GO:0003677">
    <property type="term" value="F:DNA binding"/>
    <property type="evidence" value="ECO:0007669"/>
    <property type="project" value="UniProtKB-KW"/>
</dbReference>
<keyword evidence="4" id="KW-0238">DNA-binding</keyword>
<evidence type="ECO:0000313" key="9">
    <source>
        <dbReference type="Proteomes" id="UP000074119"/>
    </source>
</evidence>
<evidence type="ECO:0000256" key="1">
    <source>
        <dbReference type="ARBA" id="ARBA00004496"/>
    </source>
</evidence>
<dbReference type="GO" id="GO:0005737">
    <property type="term" value="C:cytoplasm"/>
    <property type="evidence" value="ECO:0007669"/>
    <property type="project" value="UniProtKB-SubCell"/>
</dbReference>
<organism evidence="8 9">
    <name type="scientific">Zhongshania aliphaticivorans</name>
    <dbReference type="NCBI Taxonomy" id="1470434"/>
    <lineage>
        <taxon>Bacteria</taxon>
        <taxon>Pseudomonadati</taxon>
        <taxon>Pseudomonadota</taxon>
        <taxon>Gammaproteobacteria</taxon>
        <taxon>Cellvibrionales</taxon>
        <taxon>Spongiibacteraceae</taxon>
        <taxon>Zhongshania</taxon>
    </lineage>
</organism>
<evidence type="ECO:0000256" key="4">
    <source>
        <dbReference type="ARBA" id="ARBA00023125"/>
    </source>
</evidence>
<protein>
    <submittedName>
        <fullName evidence="8">MerR family transcriptional regulator</fullName>
    </submittedName>
</protein>
<dbReference type="RefSeq" id="WP_008247891.1">
    <property type="nucleotide sequence ID" value="NZ_CP014544.1"/>
</dbReference>
<dbReference type="KEGG" id="zal:AZF00_08455"/>